<organism evidence="1">
    <name type="scientific">viral metagenome</name>
    <dbReference type="NCBI Taxonomy" id="1070528"/>
    <lineage>
        <taxon>unclassified sequences</taxon>
        <taxon>metagenomes</taxon>
        <taxon>organismal metagenomes</taxon>
    </lineage>
</organism>
<dbReference type="AlphaFoldDB" id="A0A6C0K4H2"/>
<evidence type="ECO:0000313" key="1">
    <source>
        <dbReference type="EMBL" id="QHU11986.1"/>
    </source>
</evidence>
<proteinExistence type="predicted"/>
<name>A0A6C0K4H2_9ZZZZ</name>
<accession>A0A6C0K4H2</accession>
<sequence length="131" mass="15615">MSARLALSIVIQHWISEENNLRRHARQQFLKHAMDKRSLIMEFDTMSRFSELIYPLIKIPFSNDIFNRLYQRLSRYIVELLTMILKHDVSGHVCTKCEQHVTKFQKIGQSVFNVCRSKKCRTVHNIILHVF</sequence>
<dbReference type="EMBL" id="MN740793">
    <property type="protein sequence ID" value="QHU11986.1"/>
    <property type="molecule type" value="Genomic_DNA"/>
</dbReference>
<reference evidence="1" key="1">
    <citation type="journal article" date="2020" name="Nature">
        <title>Giant virus diversity and host interactions through global metagenomics.</title>
        <authorList>
            <person name="Schulz F."/>
            <person name="Roux S."/>
            <person name="Paez-Espino D."/>
            <person name="Jungbluth S."/>
            <person name="Walsh D.A."/>
            <person name="Denef V.J."/>
            <person name="McMahon K.D."/>
            <person name="Konstantinidis K.T."/>
            <person name="Eloe-Fadrosh E.A."/>
            <person name="Kyrpides N.C."/>
            <person name="Woyke T."/>
        </authorList>
    </citation>
    <scope>NUCLEOTIDE SEQUENCE</scope>
    <source>
        <strain evidence="1">GVMAG-S-1101169-75</strain>
    </source>
</reference>
<protein>
    <submittedName>
        <fullName evidence="1">Uncharacterized protein</fullName>
    </submittedName>
</protein>